<organism evidence="1 2">
    <name type="scientific">Coniosporium uncinatum</name>
    <dbReference type="NCBI Taxonomy" id="93489"/>
    <lineage>
        <taxon>Eukaryota</taxon>
        <taxon>Fungi</taxon>
        <taxon>Dikarya</taxon>
        <taxon>Ascomycota</taxon>
        <taxon>Pezizomycotina</taxon>
        <taxon>Dothideomycetes</taxon>
        <taxon>Dothideomycetes incertae sedis</taxon>
        <taxon>Coniosporium</taxon>
    </lineage>
</organism>
<accession>A0ACC3D9I9</accession>
<protein>
    <submittedName>
        <fullName evidence="1">Uncharacterized protein</fullName>
    </submittedName>
</protein>
<evidence type="ECO:0000313" key="2">
    <source>
        <dbReference type="Proteomes" id="UP001186974"/>
    </source>
</evidence>
<gene>
    <name evidence="1" type="ORF">LTS18_011639</name>
</gene>
<comment type="caution">
    <text evidence="1">The sequence shown here is derived from an EMBL/GenBank/DDBJ whole genome shotgun (WGS) entry which is preliminary data.</text>
</comment>
<dbReference type="Proteomes" id="UP001186974">
    <property type="component" value="Unassembled WGS sequence"/>
</dbReference>
<name>A0ACC3D9I9_9PEZI</name>
<evidence type="ECO:0000313" key="1">
    <source>
        <dbReference type="EMBL" id="KAK3063925.1"/>
    </source>
</evidence>
<sequence>MEAPHTVEKHIPKQTAREAPAPSLFDLPAELRNHIYRYALTESHELVISDSAPPQQPALTRTCRQIRTEALGIFYLNNGFRCHVDNLDSSLMRRWWGRREIDSYKDDLIVRSQFSFDGGPC</sequence>
<dbReference type="EMBL" id="JAWDJW010006673">
    <property type="protein sequence ID" value="KAK3063925.1"/>
    <property type="molecule type" value="Genomic_DNA"/>
</dbReference>
<keyword evidence="2" id="KW-1185">Reference proteome</keyword>
<reference evidence="1" key="1">
    <citation type="submission" date="2024-09" db="EMBL/GenBank/DDBJ databases">
        <title>Black Yeasts Isolated from many extreme environments.</title>
        <authorList>
            <person name="Coleine C."/>
            <person name="Stajich J.E."/>
            <person name="Selbmann L."/>
        </authorList>
    </citation>
    <scope>NUCLEOTIDE SEQUENCE</scope>
    <source>
        <strain evidence="1">CCFEE 5737</strain>
    </source>
</reference>
<proteinExistence type="predicted"/>